<dbReference type="eggNOG" id="COG1917">
    <property type="taxonomic scope" value="Bacteria"/>
</dbReference>
<keyword evidence="3" id="KW-1185">Reference proteome</keyword>
<dbReference type="CDD" id="cd02208">
    <property type="entry name" value="cupin_RmlC-like"/>
    <property type="match status" value="1"/>
</dbReference>
<evidence type="ECO:0000259" key="1">
    <source>
        <dbReference type="Pfam" id="PF07883"/>
    </source>
</evidence>
<name>V4QXR7_9HYPH</name>
<accession>V4QXR7</accession>
<dbReference type="Proteomes" id="UP000017819">
    <property type="component" value="Unassembled WGS sequence"/>
</dbReference>
<evidence type="ECO:0000313" key="2">
    <source>
        <dbReference type="EMBL" id="ESR24532.1"/>
    </source>
</evidence>
<proteinExistence type="predicted"/>
<dbReference type="Pfam" id="PF07883">
    <property type="entry name" value="Cupin_2"/>
    <property type="match status" value="1"/>
</dbReference>
<dbReference type="STRING" id="631454.N177_2366"/>
<protein>
    <submittedName>
        <fullName evidence="2">Cupin 2, conserved barrel domain protein</fullName>
    </submittedName>
</protein>
<comment type="caution">
    <text evidence="2">The sequence shown here is derived from an EMBL/GenBank/DDBJ whole genome shotgun (WGS) entry which is preliminary data.</text>
</comment>
<dbReference type="PANTHER" id="PTHR43346">
    <property type="entry name" value="LIGAND BINDING DOMAIN PROTEIN, PUTATIVE (AFU_ORTHOLOGUE AFUA_6G14370)-RELATED"/>
    <property type="match status" value="1"/>
</dbReference>
<dbReference type="PATRIC" id="fig|631454.5.peg.2334"/>
<organism evidence="2 3">
    <name type="scientific">Lutibaculum baratangense AMV1</name>
    <dbReference type="NCBI Taxonomy" id="631454"/>
    <lineage>
        <taxon>Bacteria</taxon>
        <taxon>Pseudomonadati</taxon>
        <taxon>Pseudomonadota</taxon>
        <taxon>Alphaproteobacteria</taxon>
        <taxon>Hyphomicrobiales</taxon>
        <taxon>Tepidamorphaceae</taxon>
        <taxon>Lutibaculum</taxon>
    </lineage>
</organism>
<dbReference type="SUPFAM" id="SSF51182">
    <property type="entry name" value="RmlC-like cupins"/>
    <property type="match status" value="1"/>
</dbReference>
<dbReference type="EMBL" id="AWXZ01000031">
    <property type="protein sequence ID" value="ESR24532.1"/>
    <property type="molecule type" value="Genomic_DNA"/>
</dbReference>
<dbReference type="InterPro" id="IPR014710">
    <property type="entry name" value="RmlC-like_jellyroll"/>
</dbReference>
<evidence type="ECO:0000313" key="3">
    <source>
        <dbReference type="Proteomes" id="UP000017819"/>
    </source>
</evidence>
<feature type="domain" description="Cupin type-2" evidence="1">
    <location>
        <begin position="60"/>
        <end position="128"/>
    </location>
</feature>
<dbReference type="AlphaFoldDB" id="V4QXR7"/>
<dbReference type="InterPro" id="IPR013096">
    <property type="entry name" value="Cupin_2"/>
</dbReference>
<dbReference type="InterPro" id="IPR011051">
    <property type="entry name" value="RmlC_Cupin_sf"/>
</dbReference>
<dbReference type="Gene3D" id="2.60.120.10">
    <property type="entry name" value="Jelly Rolls"/>
    <property type="match status" value="1"/>
</dbReference>
<reference evidence="2 3" key="1">
    <citation type="journal article" date="2014" name="Genome Announc.">
        <title>Draft Genome Sequence of Lutibaculum baratangense Strain AMV1T, Isolated from a Mud Volcano in Andamans, India.</title>
        <authorList>
            <person name="Singh A."/>
            <person name="Sreenivas A."/>
            <person name="Sathyanarayana Reddy G."/>
            <person name="Pinnaka A.K."/>
            <person name="Shivaji S."/>
        </authorList>
    </citation>
    <scope>NUCLEOTIDE SEQUENCE [LARGE SCALE GENOMIC DNA]</scope>
    <source>
        <strain evidence="2 3">AMV1</strain>
    </source>
</reference>
<dbReference type="PANTHER" id="PTHR43346:SF1">
    <property type="entry name" value="QUERCETIN 2,3-DIOXYGENASE-RELATED"/>
    <property type="match status" value="1"/>
</dbReference>
<dbReference type="InterPro" id="IPR052538">
    <property type="entry name" value="Flavonoid_dioxygenase-like"/>
</dbReference>
<gene>
    <name evidence="2" type="ORF">N177_2366</name>
</gene>
<dbReference type="OrthoDB" id="9791637at2"/>
<sequence>MAKAFRSPPPKEAIVPDPLRSLTAGAAIVGPPHGLDGAEWNFLGQTYVPKALTASSFAWHATFHPGTSVPLHLHEAQDKFLLVLEGRFDLLIDGHWRHATQSDLVTLPRGVSHAVFNKSRHICKCLFWVAPALSLPAFFEGVHEVADQSPDALARLGAAHGIRFLAG</sequence>